<dbReference type="Proteomes" id="UP000022910">
    <property type="component" value="Unassembled WGS sequence"/>
</dbReference>
<gene>
    <name evidence="1" type="ORF">RirG_141640</name>
</gene>
<proteinExistence type="predicted"/>
<name>A0A015KX05_RHIIW</name>
<sequence length="120" mass="13625">MNDKQINNIVSSEIVDTKGLDILDTRPSVGSISEPNEFTSVEMERYLLYLQNIKESLIAGCKAFPGEMLDPSSEKVIMSSEMLDIMVDYYNVTYPANNFQKPFGEEPEDSIIICVRMNQF</sequence>
<organism evidence="1 2">
    <name type="scientific">Rhizophagus irregularis (strain DAOM 197198w)</name>
    <name type="common">Glomus intraradices</name>
    <dbReference type="NCBI Taxonomy" id="1432141"/>
    <lineage>
        <taxon>Eukaryota</taxon>
        <taxon>Fungi</taxon>
        <taxon>Fungi incertae sedis</taxon>
        <taxon>Mucoromycota</taxon>
        <taxon>Glomeromycotina</taxon>
        <taxon>Glomeromycetes</taxon>
        <taxon>Glomerales</taxon>
        <taxon>Glomeraceae</taxon>
        <taxon>Rhizophagus</taxon>
    </lineage>
</organism>
<protein>
    <submittedName>
        <fullName evidence="1">Uncharacterized protein</fullName>
    </submittedName>
</protein>
<reference evidence="1 2" key="1">
    <citation type="submission" date="2014-02" db="EMBL/GenBank/DDBJ databases">
        <title>Single nucleus genome sequencing reveals high similarity among nuclei of an endomycorrhizal fungus.</title>
        <authorList>
            <person name="Lin K."/>
            <person name="Geurts R."/>
            <person name="Zhang Z."/>
            <person name="Limpens E."/>
            <person name="Saunders D.G."/>
            <person name="Mu D."/>
            <person name="Pang E."/>
            <person name="Cao H."/>
            <person name="Cha H."/>
            <person name="Lin T."/>
            <person name="Zhou Q."/>
            <person name="Shang Y."/>
            <person name="Li Y."/>
            <person name="Ivanov S."/>
            <person name="Sharma T."/>
            <person name="Velzen R.V."/>
            <person name="Ruijter N.D."/>
            <person name="Aanen D.K."/>
            <person name="Win J."/>
            <person name="Kamoun S."/>
            <person name="Bisseling T."/>
            <person name="Huang S."/>
        </authorList>
    </citation>
    <scope>NUCLEOTIDE SEQUENCE [LARGE SCALE GENOMIC DNA]</scope>
    <source>
        <strain evidence="2">DAOM197198w</strain>
    </source>
</reference>
<evidence type="ECO:0000313" key="2">
    <source>
        <dbReference type="Proteomes" id="UP000022910"/>
    </source>
</evidence>
<comment type="caution">
    <text evidence="1">The sequence shown here is derived from an EMBL/GenBank/DDBJ whole genome shotgun (WGS) entry which is preliminary data.</text>
</comment>
<evidence type="ECO:0000313" key="1">
    <source>
        <dbReference type="EMBL" id="EXX64551.1"/>
    </source>
</evidence>
<keyword evidence="2" id="KW-1185">Reference proteome</keyword>
<dbReference type="AlphaFoldDB" id="A0A015KX05"/>
<dbReference type="HOGENOM" id="CLU_141785_0_0_1"/>
<accession>A0A015KX05</accession>
<dbReference type="EMBL" id="JEMT01023057">
    <property type="protein sequence ID" value="EXX64551.1"/>
    <property type="molecule type" value="Genomic_DNA"/>
</dbReference>